<gene>
    <name evidence="7" type="ORF">EDD36DRAFT_93513</name>
</gene>
<keyword evidence="4" id="KW-0539">Nucleus</keyword>
<keyword evidence="2" id="KW-0238">DNA-binding</keyword>
<sequence>MPIPSGACQTCKTRRVKCDQTKPICKRCVKSHRECIPVEAVKQASFLIHVENQYASGETKRPRGPRSALNSMVTTAATGANVHPPPLQQNEGPRPVPWQQEGLAKAPPSPRQAEGRGLLPPVPALQMDSDLESKAMTYFVAHHLELNSQQPETISCVASCLYAWNQSGRTCTMVNLALSSLALAVYFRTTHLPAAAVQASTLYDQLLPIARRLLTKVQDVHQPSLDQTYIEGCLLTVMLMGQYDSTIFCPRREGLPPRAAFVSMTSWWHHDGAIAILKVWYDVLSSTNTASCIITHARRGFIRSALLRAIPLPEWMSDGVPFGEEELDLDYDRIIVRIVALRHKLSEMQTRACKGDGPGPMAIEMLNSQARDLDAALKDWAIKIPVSHSLTRHILAGSNSRGWPQQHFYSSMVYAYARPAYAALWAQYYSARMLVNSMRLRILKLLVVPSCPLVSPAYEEQRSDVAMALQAMADSLACALPSVAGHFAPVEPTSVSQYDFGSSRSQSLSCSVSGLLSRSVPVSTSGHSSVVPTDTSDGPEIKPHQARTAVWPLMIACSVEGIDQKQQEWFRAELAYIGRVAGDGVLQCADSDQWMGM</sequence>
<evidence type="ECO:0000256" key="3">
    <source>
        <dbReference type="ARBA" id="ARBA00023163"/>
    </source>
</evidence>
<dbReference type="GO" id="GO:0003677">
    <property type="term" value="F:DNA binding"/>
    <property type="evidence" value="ECO:0007669"/>
    <property type="project" value="UniProtKB-KW"/>
</dbReference>
<keyword evidence="3" id="KW-0804">Transcription</keyword>
<evidence type="ECO:0000313" key="8">
    <source>
        <dbReference type="Proteomes" id="UP001203852"/>
    </source>
</evidence>
<evidence type="ECO:0000313" key="7">
    <source>
        <dbReference type="EMBL" id="KAI1608790.1"/>
    </source>
</evidence>
<dbReference type="Pfam" id="PF00172">
    <property type="entry name" value="Zn_clus"/>
    <property type="match status" value="1"/>
</dbReference>
<evidence type="ECO:0000256" key="5">
    <source>
        <dbReference type="SAM" id="MobiDB-lite"/>
    </source>
</evidence>
<dbReference type="SUPFAM" id="SSF57701">
    <property type="entry name" value="Zn2/Cys6 DNA-binding domain"/>
    <property type="match status" value="1"/>
</dbReference>
<dbReference type="PROSITE" id="PS50048">
    <property type="entry name" value="ZN2_CY6_FUNGAL_2"/>
    <property type="match status" value="1"/>
</dbReference>
<keyword evidence="1" id="KW-0805">Transcription regulation</keyword>
<evidence type="ECO:0000256" key="1">
    <source>
        <dbReference type="ARBA" id="ARBA00023015"/>
    </source>
</evidence>
<accession>A0AAN6DLE9</accession>
<evidence type="ECO:0000256" key="4">
    <source>
        <dbReference type="ARBA" id="ARBA00023242"/>
    </source>
</evidence>
<evidence type="ECO:0000256" key="2">
    <source>
        <dbReference type="ARBA" id="ARBA00023125"/>
    </source>
</evidence>
<dbReference type="EMBL" id="MU404362">
    <property type="protein sequence ID" value="KAI1608790.1"/>
    <property type="molecule type" value="Genomic_DNA"/>
</dbReference>
<dbReference type="InterPro" id="IPR001138">
    <property type="entry name" value="Zn2Cys6_DnaBD"/>
</dbReference>
<dbReference type="AlphaFoldDB" id="A0AAN6DLE9"/>
<dbReference type="PANTHER" id="PTHR38791">
    <property type="entry name" value="ZN(II)2CYS6 TRANSCRIPTION FACTOR (EUROFUNG)-RELATED-RELATED"/>
    <property type="match status" value="1"/>
</dbReference>
<protein>
    <recommendedName>
        <fullName evidence="6">Zn(2)-C6 fungal-type domain-containing protein</fullName>
    </recommendedName>
</protein>
<dbReference type="PANTHER" id="PTHR38791:SF1">
    <property type="entry name" value="TRANSCRIPTION FACTOR, PUTATIVE-RELATED"/>
    <property type="match status" value="1"/>
</dbReference>
<proteinExistence type="predicted"/>
<dbReference type="InterPro" id="IPR053175">
    <property type="entry name" value="DHMBA_Reg_Transcription_Factor"/>
</dbReference>
<dbReference type="CDD" id="cd00067">
    <property type="entry name" value="GAL4"/>
    <property type="match status" value="1"/>
</dbReference>
<keyword evidence="8" id="KW-1185">Reference proteome</keyword>
<dbReference type="Gene3D" id="4.10.240.10">
    <property type="entry name" value="Zn(2)-C6 fungal-type DNA-binding domain"/>
    <property type="match status" value="1"/>
</dbReference>
<dbReference type="PROSITE" id="PS00463">
    <property type="entry name" value="ZN2_CY6_FUNGAL_1"/>
    <property type="match status" value="1"/>
</dbReference>
<comment type="caution">
    <text evidence="7">The sequence shown here is derived from an EMBL/GenBank/DDBJ whole genome shotgun (WGS) entry which is preliminary data.</text>
</comment>
<dbReference type="GO" id="GO:0000981">
    <property type="term" value="F:DNA-binding transcription factor activity, RNA polymerase II-specific"/>
    <property type="evidence" value="ECO:0007669"/>
    <property type="project" value="InterPro"/>
</dbReference>
<feature type="domain" description="Zn(2)-C6 fungal-type" evidence="6">
    <location>
        <begin position="7"/>
        <end position="35"/>
    </location>
</feature>
<organism evidence="7 8">
    <name type="scientific">Exophiala viscosa</name>
    <dbReference type="NCBI Taxonomy" id="2486360"/>
    <lineage>
        <taxon>Eukaryota</taxon>
        <taxon>Fungi</taxon>
        <taxon>Dikarya</taxon>
        <taxon>Ascomycota</taxon>
        <taxon>Pezizomycotina</taxon>
        <taxon>Eurotiomycetes</taxon>
        <taxon>Chaetothyriomycetidae</taxon>
        <taxon>Chaetothyriales</taxon>
        <taxon>Herpotrichiellaceae</taxon>
        <taxon>Exophiala</taxon>
    </lineage>
</organism>
<dbReference type="InterPro" id="IPR036864">
    <property type="entry name" value="Zn2-C6_fun-type_DNA-bd_sf"/>
</dbReference>
<reference evidence="7" key="1">
    <citation type="journal article" date="2022" name="bioRxiv">
        <title>Deciphering the potential niche of two novel black yeast fungi from a biological soil crust based on their genomes, phenotypes, and melanin regulation.</title>
        <authorList>
            <consortium name="DOE Joint Genome Institute"/>
            <person name="Carr E.C."/>
            <person name="Barton Q."/>
            <person name="Grambo S."/>
            <person name="Sullivan M."/>
            <person name="Renfro C.M."/>
            <person name="Kuo A."/>
            <person name="Pangilinan J."/>
            <person name="Lipzen A."/>
            <person name="Keymanesh K."/>
            <person name="Savage E."/>
            <person name="Barry K."/>
            <person name="Grigoriev I.V."/>
            <person name="Riekhof W.R."/>
            <person name="Harris S.S."/>
        </authorList>
    </citation>
    <scope>NUCLEOTIDE SEQUENCE</scope>
    <source>
        <strain evidence="7">JF 03-4F</strain>
    </source>
</reference>
<dbReference type="Proteomes" id="UP001203852">
    <property type="component" value="Unassembled WGS sequence"/>
</dbReference>
<feature type="region of interest" description="Disordered" evidence="5">
    <location>
        <begin position="78"/>
        <end position="118"/>
    </location>
</feature>
<evidence type="ECO:0000259" key="6">
    <source>
        <dbReference type="PROSITE" id="PS50048"/>
    </source>
</evidence>
<dbReference type="GO" id="GO:0008270">
    <property type="term" value="F:zinc ion binding"/>
    <property type="evidence" value="ECO:0007669"/>
    <property type="project" value="InterPro"/>
</dbReference>
<name>A0AAN6DLE9_9EURO</name>